<gene>
    <name evidence="2" type="ORF">FYJ55_04205</name>
</gene>
<dbReference type="EMBL" id="VUMR01000014">
    <property type="protein sequence ID" value="MSS56117.1"/>
    <property type="molecule type" value="Genomic_DNA"/>
</dbReference>
<accession>A0A6N7VEI9</accession>
<organism evidence="2 3">
    <name type="scientific">Holdemanella porci</name>
    <dbReference type="NCBI Taxonomy" id="2652276"/>
    <lineage>
        <taxon>Bacteria</taxon>
        <taxon>Bacillati</taxon>
        <taxon>Bacillota</taxon>
        <taxon>Erysipelotrichia</taxon>
        <taxon>Erysipelotrichales</taxon>
        <taxon>Erysipelotrichaceae</taxon>
        <taxon>Holdemanella</taxon>
    </lineage>
</organism>
<dbReference type="Proteomes" id="UP000434241">
    <property type="component" value="Unassembled WGS sequence"/>
</dbReference>
<evidence type="ECO:0000259" key="1">
    <source>
        <dbReference type="Pfam" id="PF04754"/>
    </source>
</evidence>
<dbReference type="InterPro" id="IPR006842">
    <property type="entry name" value="Transposase_31"/>
</dbReference>
<evidence type="ECO:0000313" key="3">
    <source>
        <dbReference type="Proteomes" id="UP000434241"/>
    </source>
</evidence>
<protein>
    <recommendedName>
        <fullName evidence="1">Transposase (putative) YhgA-like domain-containing protein</fullName>
    </recommendedName>
</protein>
<proteinExistence type="predicted"/>
<sequence>MNSMDIESKKFLGQPKSFVSIFNALLFDGHPVLKPEYLKDENSELVMNVSSKHVDIIKRYEDGTYLDLFVIESQSYVDPSMVARVMEYESVARMRYICQNLKKHVPMILTVALYVGESKWNAAKRLS</sequence>
<dbReference type="Pfam" id="PF04754">
    <property type="entry name" value="Transposase_31"/>
    <property type="match status" value="1"/>
</dbReference>
<dbReference type="AlphaFoldDB" id="A0A6N7VEI9"/>
<name>A0A6N7VEI9_9FIRM</name>
<reference evidence="2 3" key="1">
    <citation type="submission" date="2019-08" db="EMBL/GenBank/DDBJ databases">
        <title>In-depth cultivation of the pig gut microbiome towards novel bacterial diversity and tailored functional studies.</title>
        <authorList>
            <person name="Wylensek D."/>
            <person name="Hitch T.C.A."/>
            <person name="Clavel T."/>
        </authorList>
    </citation>
    <scope>NUCLEOTIDE SEQUENCE [LARGE SCALE GENOMIC DNA]</scope>
    <source>
        <strain evidence="2 3">LKV-472-APC-3</strain>
    </source>
</reference>
<evidence type="ECO:0000313" key="2">
    <source>
        <dbReference type="EMBL" id="MSS56117.1"/>
    </source>
</evidence>
<feature type="domain" description="Transposase (putative) YhgA-like" evidence="1">
    <location>
        <begin position="69"/>
        <end position="126"/>
    </location>
</feature>
<keyword evidence="3" id="KW-1185">Reference proteome</keyword>
<comment type="caution">
    <text evidence="2">The sequence shown here is derived from an EMBL/GenBank/DDBJ whole genome shotgun (WGS) entry which is preliminary data.</text>
</comment>